<feature type="domain" description="Rapamycin-insensitive companion of mTOR middle" evidence="4">
    <location>
        <begin position="661"/>
        <end position="886"/>
    </location>
</feature>
<dbReference type="SMART" id="SM01303">
    <property type="entry name" value="RasGEF_N_2"/>
    <property type="match status" value="1"/>
</dbReference>
<feature type="domain" description="Rapamycin-insensitive companion of mTOR" evidence="6">
    <location>
        <begin position="1064"/>
        <end position="1136"/>
    </location>
</feature>
<feature type="coiled-coil region" evidence="2">
    <location>
        <begin position="1192"/>
        <end position="1219"/>
    </location>
</feature>
<dbReference type="InterPro" id="IPR028267">
    <property type="entry name" value="Pianissimo_N"/>
</dbReference>
<evidence type="ECO:0000259" key="5">
    <source>
        <dbReference type="SMART" id="SM01308"/>
    </source>
</evidence>
<organism evidence="7 8">
    <name type="scientific">Lachancea fermentati</name>
    <name type="common">Zygosaccharomyces fermentati</name>
    <dbReference type="NCBI Taxonomy" id="4955"/>
    <lineage>
        <taxon>Eukaryota</taxon>
        <taxon>Fungi</taxon>
        <taxon>Dikarya</taxon>
        <taxon>Ascomycota</taxon>
        <taxon>Saccharomycotina</taxon>
        <taxon>Saccharomycetes</taxon>
        <taxon>Saccharomycetales</taxon>
        <taxon>Saccharomycetaceae</taxon>
        <taxon>Lachancea</taxon>
    </lineage>
</organism>
<dbReference type="PANTHER" id="PTHR13298">
    <property type="entry name" value="CYTOSOLIC REGULATOR PIANISSIMO"/>
    <property type="match status" value="1"/>
</dbReference>
<evidence type="ECO:0000259" key="6">
    <source>
        <dbReference type="SMART" id="SM01310"/>
    </source>
</evidence>
<dbReference type="Gene3D" id="1.25.10.10">
    <property type="entry name" value="Leucine-rich Repeat Variant"/>
    <property type="match status" value="1"/>
</dbReference>
<dbReference type="Pfam" id="PF14666">
    <property type="entry name" value="RICTOR_M"/>
    <property type="match status" value="1"/>
</dbReference>
<reference evidence="8" key="1">
    <citation type="submission" date="2016-03" db="EMBL/GenBank/DDBJ databases">
        <authorList>
            <person name="Devillers H."/>
        </authorList>
    </citation>
    <scope>NUCLEOTIDE SEQUENCE [LARGE SCALE GENOMIC DNA]</scope>
</reference>
<name>A0A1G4M7D1_LACFM</name>
<dbReference type="SMART" id="SM01308">
    <property type="entry name" value="RICTOR_N"/>
    <property type="match status" value="1"/>
</dbReference>
<evidence type="ECO:0000256" key="2">
    <source>
        <dbReference type="SAM" id="Coils"/>
    </source>
</evidence>
<dbReference type="SMART" id="SM01310">
    <property type="entry name" value="RICTOR_V"/>
    <property type="match status" value="1"/>
</dbReference>
<dbReference type="STRING" id="4955.A0A1G4M7D1"/>
<dbReference type="OMA" id="EIRIHAT"/>
<dbReference type="InterPro" id="IPR016024">
    <property type="entry name" value="ARM-type_fold"/>
</dbReference>
<dbReference type="EMBL" id="LT598489">
    <property type="protein sequence ID" value="SCV99753.1"/>
    <property type="molecule type" value="Genomic_DNA"/>
</dbReference>
<evidence type="ECO:0000256" key="1">
    <source>
        <dbReference type="ARBA" id="ARBA00008878"/>
    </source>
</evidence>
<evidence type="ECO:0000313" key="7">
    <source>
        <dbReference type="EMBL" id="SCV99753.1"/>
    </source>
</evidence>
<gene>
    <name evidence="7" type="ORF">LAFE_0B01750G</name>
</gene>
<dbReference type="Pfam" id="PF14663">
    <property type="entry name" value="RasGEF_N_2"/>
    <property type="match status" value="1"/>
</dbReference>
<evidence type="ECO:0000256" key="3">
    <source>
        <dbReference type="SAM" id="MobiDB-lite"/>
    </source>
</evidence>
<feature type="region of interest" description="Disordered" evidence="3">
    <location>
        <begin position="1"/>
        <end position="65"/>
    </location>
</feature>
<accession>A0A1G4M7D1</accession>
<dbReference type="GO" id="GO:0031932">
    <property type="term" value="C:TORC2 complex"/>
    <property type="evidence" value="ECO:0007669"/>
    <property type="project" value="InterPro"/>
</dbReference>
<dbReference type="InterPro" id="IPR011989">
    <property type="entry name" value="ARM-like"/>
</dbReference>
<dbReference type="InterPro" id="IPR029452">
    <property type="entry name" value="RICTOR_V"/>
</dbReference>
<feature type="compositionally biased region" description="Acidic residues" evidence="3">
    <location>
        <begin position="189"/>
        <end position="208"/>
    </location>
</feature>
<evidence type="ECO:0000259" key="4">
    <source>
        <dbReference type="SMART" id="SM01307"/>
    </source>
</evidence>
<dbReference type="PANTHER" id="PTHR13298:SF11">
    <property type="entry name" value="RAPAMYCIN-INSENSITIVE COMPANION OF MTOR"/>
    <property type="match status" value="1"/>
</dbReference>
<dbReference type="GO" id="GO:0038203">
    <property type="term" value="P:TORC2 signaling"/>
    <property type="evidence" value="ECO:0007669"/>
    <property type="project" value="TreeGrafter"/>
</dbReference>
<dbReference type="SMART" id="SM01307">
    <property type="entry name" value="RICTOR_M"/>
    <property type="match status" value="1"/>
</dbReference>
<feature type="compositionally biased region" description="Polar residues" evidence="3">
    <location>
        <begin position="1"/>
        <end position="35"/>
    </location>
</feature>
<keyword evidence="8" id="KW-1185">Reference proteome</keyword>
<feature type="region of interest" description="Disordered" evidence="3">
    <location>
        <begin position="81"/>
        <end position="105"/>
    </location>
</feature>
<feature type="domain" description="Rapamycin-insensitive companion of mTOR N-terminal" evidence="5">
    <location>
        <begin position="246"/>
        <end position="593"/>
    </location>
</feature>
<dbReference type="OrthoDB" id="271111at2759"/>
<dbReference type="Proteomes" id="UP000190831">
    <property type="component" value="Chromosome B"/>
</dbReference>
<protein>
    <submittedName>
        <fullName evidence="7">LAFE_0B01750g1_1</fullName>
    </submittedName>
</protein>
<dbReference type="Pfam" id="PF14668">
    <property type="entry name" value="RICTOR_V"/>
    <property type="match status" value="1"/>
</dbReference>
<dbReference type="InterPro" id="IPR028268">
    <property type="entry name" value="Pianissimo_fam"/>
</dbReference>
<feature type="region of interest" description="Disordered" evidence="3">
    <location>
        <begin position="139"/>
        <end position="218"/>
    </location>
</feature>
<keyword evidence="2" id="KW-0175">Coiled coil</keyword>
<feature type="compositionally biased region" description="Low complexity" evidence="3">
    <location>
        <begin position="155"/>
        <end position="166"/>
    </location>
</feature>
<dbReference type="Pfam" id="PF14664">
    <property type="entry name" value="RICTOR_N"/>
    <property type="match status" value="1"/>
</dbReference>
<dbReference type="InterPro" id="IPR029453">
    <property type="entry name" value="Rictor_IV"/>
</dbReference>
<evidence type="ECO:0000313" key="8">
    <source>
        <dbReference type="Proteomes" id="UP000190831"/>
    </source>
</evidence>
<comment type="similarity">
    <text evidence="1">Belongs to the RICTOR family.</text>
</comment>
<proteinExistence type="inferred from homology"/>
<sequence>MTNQNPSPSLYTSLSNTAVPTNRNRQNLVLSTSFVSARKLDDQPSSPSSPQKPRRHRSSTTKSINSLKHDIHSVQQDLSRLHKSKEDAERRKLSVSNDFYPGNYSKEHLHRHSVVLQTNKQIREADKQIKKSSELLGTLKQKLETSNPSKKEDSSSSAFDHSSSLKLSEETASGKSLIHEDHASSSISDVDENASEDLTDLENSDAEEITGSGKVDEDASNEHATWLVSDYLQSLQDKSSSNDFILDKANALVSLLQRNPAIKQDLVFSAFSNTIQQLLLNDDEVIVSAGYRICRHLITGPEFIEHLMKLKLEPFLIISLAKENSYNIEREQAIKLIRSFLENDAGITVGIVQAIISCIEKSDDKLRNIALETLLETCYINPRVVQQCRGIRVLESVISENSPSPLTLTVLDVVLDLMAFYDTRQFFENGFRITVLLTTLAESQTKSTFNAEKLQNSAMLFCKCLKNYNGLILFSADNFRPLKELLTFFQVPSLSRYLIDVFLDLLRIKPLPYGEGKKTAQVFKTLPSQYESELMPINQYIGLLVRILESVGFMDYLLPILNENISTGKNHVIAAKLRYLISEYCNICMNLTGYRPELPGPFDSVIPNKTEKMLSESCQFEKMTTKLNKHRNTLGMTIFDSPHNITEFSEKMRHNTLLHDVDEVRFKKMVYDSKVLQTKDYSVWNWNILSELIEGPLVNPKRIEVLARTTKFFRRLLVFYRPMRYRFSKVKQGTRLATRYIQVGCEFFKTLTATAEGLKILLDDTKLIPQIASLLYKEMETQESNNVFSEASLKKTVCYGYFKILGVLSQSTNGVRVLERWNIFTVIYKMFQQKSSIAQKFLLYMLPELDMKQSPHCRNILSMALVHQDESIRMFATELLGSKLMEQSADSGKRKLERVFLELLIRQLYDLSPEVIGAADKVLYDYCVSIDWSRNLVLSPRHLLNQLVFIRSPLLFEFLQTSSGFRQLDEIDFVQTERQKWLSHKNREYVFKVEDFINSQMHSIPETASVSRSKKNLPMHFYHSLASTEDGIALISQSGDFISFMNVVKRHRHEASNYISYEDCVELKAALWCCGFIGSTELGVGLLDNYSTVNDIVSISYSTSATCVKFATFYVLGLISRTKEGCEILDELGWDCCLSVQNEPMGLTFPADIQKLLCYSEKRVNRIEKPESDLIDINVEDCDEYAPPVLKLDKLLSAQANMENTMRDSQEEMKTEMERQVLSVEVTESMNDHMLSDEICERALHAVRKLCNHILSNAAVKEINDLQTSYGPARFQTPEMFAKILELLDEHRFKPQVRRYICELFLNKKTLEMMIRRDRKRRK</sequence>
<dbReference type="InterPro" id="IPR029451">
    <property type="entry name" value="RICTOR_M"/>
</dbReference>
<dbReference type="SUPFAM" id="SSF48371">
    <property type="entry name" value="ARM repeat"/>
    <property type="match status" value="2"/>
</dbReference>